<dbReference type="Proteomes" id="UP000276133">
    <property type="component" value="Unassembled WGS sequence"/>
</dbReference>
<comment type="caution">
    <text evidence="2">The sequence shown here is derived from an EMBL/GenBank/DDBJ whole genome shotgun (WGS) entry which is preliminary data.</text>
</comment>
<reference evidence="2 3" key="1">
    <citation type="journal article" date="2018" name="Sci. Rep.">
        <title>Genomic signatures of local adaptation to the degree of environmental predictability in rotifers.</title>
        <authorList>
            <person name="Franch-Gras L."/>
            <person name="Hahn C."/>
            <person name="Garcia-Roger E.M."/>
            <person name="Carmona M.J."/>
            <person name="Serra M."/>
            <person name="Gomez A."/>
        </authorList>
    </citation>
    <scope>NUCLEOTIDE SEQUENCE [LARGE SCALE GENOMIC DNA]</scope>
    <source>
        <strain evidence="2">HYR1</strain>
    </source>
</reference>
<dbReference type="EMBL" id="REGN01012945">
    <property type="protein sequence ID" value="RMZ94583.1"/>
    <property type="molecule type" value="Genomic_DNA"/>
</dbReference>
<feature type="region of interest" description="Disordered" evidence="1">
    <location>
        <begin position="1"/>
        <end position="21"/>
    </location>
</feature>
<proteinExistence type="predicted"/>
<sequence>SKLKNQKNKDSENDLTNLVNDDNRGLSTDMLGFPALSKTPTELILSSLPEIENISHTEEIIEKEFVKVLHSRCFDNQMIVESLSKILDICKNEDLVNKIAVIESLIQELKKHVSETKDAKFRYLHDLIDQKDAKIKLLDSRIKLLQKYCNLKEVAKI</sequence>
<evidence type="ECO:0000256" key="1">
    <source>
        <dbReference type="SAM" id="MobiDB-lite"/>
    </source>
</evidence>
<gene>
    <name evidence="2" type="ORF">BpHYR1_005769</name>
</gene>
<evidence type="ECO:0000313" key="2">
    <source>
        <dbReference type="EMBL" id="RMZ94583.1"/>
    </source>
</evidence>
<evidence type="ECO:0000313" key="3">
    <source>
        <dbReference type="Proteomes" id="UP000276133"/>
    </source>
</evidence>
<accession>A0A3M7P6C8</accession>
<organism evidence="2 3">
    <name type="scientific">Brachionus plicatilis</name>
    <name type="common">Marine rotifer</name>
    <name type="synonym">Brachionus muelleri</name>
    <dbReference type="NCBI Taxonomy" id="10195"/>
    <lineage>
        <taxon>Eukaryota</taxon>
        <taxon>Metazoa</taxon>
        <taxon>Spiralia</taxon>
        <taxon>Gnathifera</taxon>
        <taxon>Rotifera</taxon>
        <taxon>Eurotatoria</taxon>
        <taxon>Monogononta</taxon>
        <taxon>Pseudotrocha</taxon>
        <taxon>Ploima</taxon>
        <taxon>Brachionidae</taxon>
        <taxon>Brachionus</taxon>
    </lineage>
</organism>
<protein>
    <submittedName>
        <fullName evidence="2">Uncharacterized protein</fullName>
    </submittedName>
</protein>
<dbReference type="AlphaFoldDB" id="A0A3M7P6C8"/>
<feature type="non-terminal residue" evidence="2">
    <location>
        <position position="1"/>
    </location>
</feature>
<keyword evidence="3" id="KW-1185">Reference proteome</keyword>
<name>A0A3M7P6C8_BRAPC</name>